<proteinExistence type="predicted"/>
<accession>A0A1I0Y1R0</accession>
<dbReference type="Pfam" id="PF00271">
    <property type="entry name" value="Helicase_C"/>
    <property type="match status" value="1"/>
</dbReference>
<dbReference type="CDD" id="cd18011">
    <property type="entry name" value="DEXDc_RapA"/>
    <property type="match status" value="1"/>
</dbReference>
<name>A0A1I0Y1R0_SELRU</name>
<keyword evidence="1" id="KW-0547">Nucleotide-binding</keyword>
<dbReference type="InterPro" id="IPR038718">
    <property type="entry name" value="SNF2-like_sf"/>
</dbReference>
<dbReference type="InterPro" id="IPR057342">
    <property type="entry name" value="DEXDc_RapA"/>
</dbReference>
<reference evidence="7 8" key="1">
    <citation type="submission" date="2016-10" db="EMBL/GenBank/DDBJ databases">
        <authorList>
            <person name="de Groot N.N."/>
        </authorList>
    </citation>
    <scope>NUCLEOTIDE SEQUENCE [LARGE SCALE GENOMIC DNA]</scope>
    <source>
        <strain evidence="7 8">L14</strain>
    </source>
</reference>
<keyword evidence="4" id="KW-0067">ATP-binding</keyword>
<evidence type="ECO:0000256" key="1">
    <source>
        <dbReference type="ARBA" id="ARBA00022741"/>
    </source>
</evidence>
<evidence type="ECO:0000256" key="3">
    <source>
        <dbReference type="ARBA" id="ARBA00022806"/>
    </source>
</evidence>
<dbReference type="InterPro" id="IPR000330">
    <property type="entry name" value="SNF2_N"/>
</dbReference>
<dbReference type="Proteomes" id="UP000183843">
    <property type="component" value="Unassembled WGS sequence"/>
</dbReference>
<feature type="domain" description="Helicase ATP-binding" evidence="5">
    <location>
        <begin position="114"/>
        <end position="287"/>
    </location>
</feature>
<dbReference type="AlphaFoldDB" id="A0A1I0Y1R0"/>
<evidence type="ECO:0000256" key="2">
    <source>
        <dbReference type="ARBA" id="ARBA00022801"/>
    </source>
</evidence>
<dbReference type="PANTHER" id="PTHR45766:SF6">
    <property type="entry name" value="SWI_SNF-RELATED MATRIX-ASSOCIATED ACTIN-DEPENDENT REGULATOR OF CHROMATIN SUBFAMILY A-LIKE PROTEIN 1"/>
    <property type="match status" value="1"/>
</dbReference>
<dbReference type="PROSITE" id="PS51192">
    <property type="entry name" value="HELICASE_ATP_BIND_1"/>
    <property type="match status" value="1"/>
</dbReference>
<organism evidence="7 8">
    <name type="scientific">Selenomonas ruminantium</name>
    <dbReference type="NCBI Taxonomy" id="971"/>
    <lineage>
        <taxon>Bacteria</taxon>
        <taxon>Bacillati</taxon>
        <taxon>Bacillota</taxon>
        <taxon>Negativicutes</taxon>
        <taxon>Selenomonadales</taxon>
        <taxon>Selenomonadaceae</taxon>
        <taxon>Selenomonas</taxon>
    </lineage>
</organism>
<feature type="domain" description="Helicase C-terminal" evidence="6">
    <location>
        <begin position="420"/>
        <end position="587"/>
    </location>
</feature>
<protein>
    <submittedName>
        <fullName evidence="7">SNF2 family N-terminal domain-containing protein</fullName>
    </submittedName>
</protein>
<dbReference type="RefSeq" id="WP_074816331.1">
    <property type="nucleotide sequence ID" value="NZ_FOJX01000009.1"/>
</dbReference>
<dbReference type="SUPFAM" id="SSF52540">
    <property type="entry name" value="P-loop containing nucleoside triphosphate hydrolases"/>
    <property type="match status" value="2"/>
</dbReference>
<gene>
    <name evidence="7" type="ORF">SAMN05216587_10959</name>
</gene>
<dbReference type="SMART" id="SM00490">
    <property type="entry name" value="HELICc"/>
    <property type="match status" value="1"/>
</dbReference>
<dbReference type="InterPro" id="IPR014001">
    <property type="entry name" value="Helicase_ATP-bd"/>
</dbReference>
<keyword evidence="2" id="KW-0378">Hydrolase</keyword>
<dbReference type="Pfam" id="PF00176">
    <property type="entry name" value="SNF2-rel_dom"/>
    <property type="match status" value="1"/>
</dbReference>
<dbReference type="GO" id="GO:0004386">
    <property type="term" value="F:helicase activity"/>
    <property type="evidence" value="ECO:0007669"/>
    <property type="project" value="UniProtKB-KW"/>
</dbReference>
<sequence length="952" mass="109539">MVDFAPGMRVIIRDEEWMIKKAEKNTMGVYALHCTGVSSLVKDRNAIFMADIEEVIPVDPAKMKLVVDESPKYRDTLLYLESQWRQRTPTDNNIHVGNKAAMDTMNYQLEPAQVALERPRQRILIADAVGLGKTLEAGILMSELIIRGKGKRILVVTGKSMMTQFQKEMWNRFTIPLVRLDSNKIRQIRAKLPSNYNPFFYYDKTIISVDTLKNDVAYRKHLESATWDIIVIDEAQSVATRGERNSQRSKLADLLANRSDTMIMLSATPHDGKARSFASLMNMLDPTAVANPDDYTAEDIKGLFVRRFKKDVKNQMSGVVLERHLAEESCQATAEEEAVYDIFTALKLDMDIESKRGKGQLFKTALEKALFSSPAACMKNVEARLKKLRKKYADDEIKDIRSLENLYGALEKVTAKEFSRYQKLLELLGSKEYNWNRRADDDRIVIFTERIDTMEYLYKNLSSDLKLKAGEIEKISGAMSDDEQQRIVENFGRAKAKVRILVASDVASEGLNLHYMSHRMIHFDLPWSLMVFQQRNGRIDRYGQTQQPDIRYLVTETENEKIKGDMRLLEILIEKHEQAEKNIGDPATLLGKFAEEEEEAVVAGAIEDGQSADDFGKMMEDNIAAFNPLEALFAAAAAPQVEKPKVSEEETLYSDTEYLFQAMKYFNQNEEHSVQKLESVKGLEIGLSEDMRHRLSATLPKEVVDVFKDRSYLRLVSDREYCMNEVKRCQKEKTEQIYPEAQYLWPLHPIFDWVNDKASLIFSRDEAPLGVLSDLPEGNTIFLMNGSFPNQKSTSLVDEWFGLRYEKGKFVEAMSLKEALSYGKLRSSKELPNTIDRDNHYSQEKEACQALLPDAVEQAKEYLAGFYEKYQEKTQPQIDEELNKLAELELRHKDYKRIKFQHSERKLKEEMRRLEDLFTYFNQWVEETMTIENSPYIRVIAVLTAKGGTQRG</sequence>
<dbReference type="Gene3D" id="3.40.50.10810">
    <property type="entry name" value="Tandem AAA-ATPase domain"/>
    <property type="match status" value="1"/>
</dbReference>
<dbReference type="GO" id="GO:0005524">
    <property type="term" value="F:ATP binding"/>
    <property type="evidence" value="ECO:0007669"/>
    <property type="project" value="UniProtKB-KW"/>
</dbReference>
<dbReference type="Gene3D" id="3.40.50.300">
    <property type="entry name" value="P-loop containing nucleotide triphosphate hydrolases"/>
    <property type="match status" value="1"/>
</dbReference>
<evidence type="ECO:0000313" key="8">
    <source>
        <dbReference type="Proteomes" id="UP000183843"/>
    </source>
</evidence>
<evidence type="ECO:0000256" key="4">
    <source>
        <dbReference type="ARBA" id="ARBA00022840"/>
    </source>
</evidence>
<dbReference type="InterPro" id="IPR001650">
    <property type="entry name" value="Helicase_C-like"/>
</dbReference>
<evidence type="ECO:0000313" key="7">
    <source>
        <dbReference type="EMBL" id="SFB07241.1"/>
    </source>
</evidence>
<dbReference type="InterPro" id="IPR027417">
    <property type="entry name" value="P-loop_NTPase"/>
</dbReference>
<evidence type="ECO:0000259" key="6">
    <source>
        <dbReference type="PROSITE" id="PS51194"/>
    </source>
</evidence>
<dbReference type="GO" id="GO:0016787">
    <property type="term" value="F:hydrolase activity"/>
    <property type="evidence" value="ECO:0007669"/>
    <property type="project" value="UniProtKB-KW"/>
</dbReference>
<dbReference type="PANTHER" id="PTHR45766">
    <property type="entry name" value="DNA ANNEALING HELICASE AND ENDONUCLEASE ZRANB3 FAMILY MEMBER"/>
    <property type="match status" value="1"/>
</dbReference>
<keyword evidence="3" id="KW-0347">Helicase</keyword>
<dbReference type="InterPro" id="IPR049730">
    <property type="entry name" value="SNF2/RAD54-like_C"/>
</dbReference>
<dbReference type="SMART" id="SM00487">
    <property type="entry name" value="DEXDc"/>
    <property type="match status" value="1"/>
</dbReference>
<evidence type="ECO:0000259" key="5">
    <source>
        <dbReference type="PROSITE" id="PS51192"/>
    </source>
</evidence>
<dbReference type="EMBL" id="FOJX01000009">
    <property type="protein sequence ID" value="SFB07241.1"/>
    <property type="molecule type" value="Genomic_DNA"/>
</dbReference>
<dbReference type="CDD" id="cd18793">
    <property type="entry name" value="SF2_C_SNF"/>
    <property type="match status" value="1"/>
</dbReference>
<dbReference type="PROSITE" id="PS51194">
    <property type="entry name" value="HELICASE_CTER"/>
    <property type="match status" value="1"/>
</dbReference>